<dbReference type="SUPFAM" id="SSF51735">
    <property type="entry name" value="NAD(P)-binding Rossmann-fold domains"/>
    <property type="match status" value="1"/>
</dbReference>
<dbReference type="AlphaFoldDB" id="A0A9P5NND9"/>
<dbReference type="InterPro" id="IPR042099">
    <property type="entry name" value="ANL_N_sf"/>
</dbReference>
<dbReference type="SUPFAM" id="SSF56801">
    <property type="entry name" value="Acetyl-CoA synthetase-like"/>
    <property type="match status" value="1"/>
</dbReference>
<feature type="domain" description="Polyketide synthase-like phosphopantetheine-binding" evidence="3">
    <location>
        <begin position="578"/>
        <end position="655"/>
    </location>
</feature>
<dbReference type="InterPro" id="IPR036736">
    <property type="entry name" value="ACP-like_sf"/>
</dbReference>
<keyword evidence="1" id="KW-0596">Phosphopantetheine</keyword>
<dbReference type="OrthoDB" id="429813at2759"/>
<evidence type="ECO:0000313" key="4">
    <source>
        <dbReference type="EMBL" id="KAF8901178.1"/>
    </source>
</evidence>
<organism evidence="4 5">
    <name type="scientific">Gymnopilus junonius</name>
    <name type="common">Spectacular rustgill mushroom</name>
    <name type="synonym">Gymnopilus spectabilis subsp. junonius</name>
    <dbReference type="NCBI Taxonomy" id="109634"/>
    <lineage>
        <taxon>Eukaryota</taxon>
        <taxon>Fungi</taxon>
        <taxon>Dikarya</taxon>
        <taxon>Basidiomycota</taxon>
        <taxon>Agaricomycotina</taxon>
        <taxon>Agaricomycetes</taxon>
        <taxon>Agaricomycetidae</taxon>
        <taxon>Agaricales</taxon>
        <taxon>Agaricineae</taxon>
        <taxon>Hymenogastraceae</taxon>
        <taxon>Gymnopilus</taxon>
    </lineage>
</organism>
<evidence type="ECO:0000259" key="3">
    <source>
        <dbReference type="SMART" id="SM00823"/>
    </source>
</evidence>
<comment type="caution">
    <text evidence="4">The sequence shown here is derived from an EMBL/GenBank/DDBJ whole genome shotgun (WGS) entry which is preliminary data.</text>
</comment>
<dbReference type="Pfam" id="PF23562">
    <property type="entry name" value="AMP-binding_C_3"/>
    <property type="match status" value="1"/>
</dbReference>
<dbReference type="InterPro" id="IPR020806">
    <property type="entry name" value="PKS_PP-bd"/>
</dbReference>
<dbReference type="InterPro" id="IPR000873">
    <property type="entry name" value="AMP-dep_synth/lig_dom"/>
</dbReference>
<dbReference type="GO" id="GO:0031177">
    <property type="term" value="F:phosphopantetheine binding"/>
    <property type="evidence" value="ECO:0007669"/>
    <property type="project" value="InterPro"/>
</dbReference>
<name>A0A9P5NND9_GYMJU</name>
<gene>
    <name evidence="4" type="ORF">CPB84DRAFT_1846942</name>
</gene>
<dbReference type="PANTHER" id="PTHR43439:SF2">
    <property type="entry name" value="ENZYME, PUTATIVE (JCVI)-RELATED"/>
    <property type="match status" value="1"/>
</dbReference>
<dbReference type="Gene3D" id="3.40.50.12780">
    <property type="entry name" value="N-terminal domain of ligase-like"/>
    <property type="match status" value="1"/>
</dbReference>
<evidence type="ECO:0000256" key="1">
    <source>
        <dbReference type="ARBA" id="ARBA00022450"/>
    </source>
</evidence>
<accession>A0A9P5NND9</accession>
<dbReference type="PANTHER" id="PTHR43439">
    <property type="entry name" value="PHENYLACETATE-COENZYME A LIGASE"/>
    <property type="match status" value="1"/>
</dbReference>
<dbReference type="Pfam" id="PF00501">
    <property type="entry name" value="AMP-binding"/>
    <property type="match status" value="1"/>
</dbReference>
<protein>
    <submittedName>
        <fullName evidence="4">Acetyl-CoA synthetase-like protein</fullName>
    </submittedName>
</protein>
<dbReference type="SMART" id="SM00823">
    <property type="entry name" value="PKS_PP"/>
    <property type="match status" value="1"/>
</dbReference>
<dbReference type="InterPro" id="IPR051414">
    <property type="entry name" value="Adenylate-forming_Reductase"/>
</dbReference>
<dbReference type="EMBL" id="JADNYJ010000043">
    <property type="protein sequence ID" value="KAF8901178.1"/>
    <property type="molecule type" value="Genomic_DNA"/>
</dbReference>
<keyword evidence="5" id="KW-1185">Reference proteome</keyword>
<evidence type="ECO:0000313" key="5">
    <source>
        <dbReference type="Proteomes" id="UP000724874"/>
    </source>
</evidence>
<sequence length="1093" mass="120099">MDSRVLPDNSLTLPETIDFHIKHNPSNPLYVFSEDSKYESDVTNITYLEFGRATDRVAHYVRPSRAGADGQVVAFIALSDTLLFHAVTIGIMRAGLVPYPMSPRNTAAAIVKMMRDVSSHRLLTTQQTLRPLLGEIQMELSKEATPYNISFEEVPPLSEIFPKLGNETAADPFEPYPKAPRPPLDNTALYLHSSGSTGLPKTIRHTFKSLSHWAGFALISEFRDFWPKLTVASMVLPPFHTLAVGIHLLVGLYAVVPNGLYPPIATTPGSLPMVPTPGNILDHIARTKSNCLVILPALLQMWAEDQNALKTLASLEFVAYSGGGLPSALGDSLVDSGIYLVSIFGGTEFGPVAHIFRRKGEERSWQYVEFSERVSVRWDPQGDGTYEAQYLTTETHQPSVENIDDVKGYASSDLWVCHPTKSHAWKIVGRKDDVIIHTSGEKTVPAPMENVLMSSPYIRSAIIFGRDHDQTGVLVELKPEMAIDPDNEKALIAVRNALWPVVEEANKVGPAFSRIFKEMILITSPNKPLPRAGKGTVMRKAALSAYHDEIEEIYNRVLATTRVDAVVPPRSWDKNDTVAWLKEQVEDIHSAKHFSTADDLFSQGMDSLGATILRRRIIGALQSKDSKQVAALVTQTTIYTYPTIEKLAGFISGSISNPGNHVSTSSSTDAMDLMIKKYSSGLDDPISTGAPPAGGAVVLLTGSTGNLGAQLLESLLRDPHVRTVFTLDRPSSSKPVQSRQAERFTDKGFDVSLLHSSRLVPLEGDASQTNFGLTEAVYDKLRTSVTIIIHNAWRLDFNLSLSSFEPNVRGTRNLIDLARSSPHASSVRFLFTSSIASTNSWDSSLGPYPEEVVMDPRYAVGNGYGEGKYVSERILTQSGLQATSFRIGQITGGNPNGSWATTDWVPIIVKSSLRLGALPSAVGLASYLPMHAVSQTLLDIAFSANSPPPALNIVHPRPVSWNYIMSSISQALVREGVISAKLPFNDFQSWFFHLEARSADASEKDFQELPALKLLEFFRHMMQADIDMQKQGVNQAETGGLTNLSTEKVQTLSSTMKNLPLLDESDAQKWVQYWKGVGFFNGSATQERLRPLQ</sequence>
<proteinExistence type="predicted"/>
<dbReference type="PROSITE" id="PS00455">
    <property type="entry name" value="AMP_BINDING"/>
    <property type="match status" value="1"/>
</dbReference>
<keyword evidence="2" id="KW-0597">Phosphoprotein</keyword>
<reference evidence="4" key="1">
    <citation type="submission" date="2020-11" db="EMBL/GenBank/DDBJ databases">
        <authorList>
            <consortium name="DOE Joint Genome Institute"/>
            <person name="Ahrendt S."/>
            <person name="Riley R."/>
            <person name="Andreopoulos W."/>
            <person name="LaButti K."/>
            <person name="Pangilinan J."/>
            <person name="Ruiz-duenas F.J."/>
            <person name="Barrasa J.M."/>
            <person name="Sanchez-Garcia M."/>
            <person name="Camarero S."/>
            <person name="Miyauchi S."/>
            <person name="Serrano A."/>
            <person name="Linde D."/>
            <person name="Babiker R."/>
            <person name="Drula E."/>
            <person name="Ayuso-Fernandez I."/>
            <person name="Pacheco R."/>
            <person name="Padilla G."/>
            <person name="Ferreira P."/>
            <person name="Barriuso J."/>
            <person name="Kellner H."/>
            <person name="Castanera R."/>
            <person name="Alfaro M."/>
            <person name="Ramirez L."/>
            <person name="Pisabarro A.G."/>
            <person name="Kuo A."/>
            <person name="Tritt A."/>
            <person name="Lipzen A."/>
            <person name="He G."/>
            <person name="Yan M."/>
            <person name="Ng V."/>
            <person name="Cullen D."/>
            <person name="Martin F."/>
            <person name="Rosso M.-N."/>
            <person name="Henrissat B."/>
            <person name="Hibbett D."/>
            <person name="Martinez A.T."/>
            <person name="Grigoriev I.V."/>
        </authorList>
    </citation>
    <scope>NUCLEOTIDE SEQUENCE</scope>
    <source>
        <strain evidence="4">AH 44721</strain>
    </source>
</reference>
<dbReference type="InterPro" id="IPR020845">
    <property type="entry name" value="AMP-binding_CS"/>
</dbReference>
<dbReference type="Gene3D" id="1.10.1200.10">
    <property type="entry name" value="ACP-like"/>
    <property type="match status" value="1"/>
</dbReference>
<dbReference type="InterPro" id="IPR013120">
    <property type="entry name" value="FAR_NAD-bd"/>
</dbReference>
<dbReference type="Pfam" id="PF07993">
    <property type="entry name" value="NAD_binding_4"/>
    <property type="match status" value="1"/>
</dbReference>
<evidence type="ECO:0000256" key="2">
    <source>
        <dbReference type="ARBA" id="ARBA00022553"/>
    </source>
</evidence>
<dbReference type="SUPFAM" id="SSF47336">
    <property type="entry name" value="ACP-like"/>
    <property type="match status" value="1"/>
</dbReference>
<dbReference type="Gene3D" id="3.40.50.720">
    <property type="entry name" value="NAD(P)-binding Rossmann-like Domain"/>
    <property type="match status" value="1"/>
</dbReference>
<dbReference type="InterPro" id="IPR036291">
    <property type="entry name" value="NAD(P)-bd_dom_sf"/>
</dbReference>
<dbReference type="Proteomes" id="UP000724874">
    <property type="component" value="Unassembled WGS sequence"/>
</dbReference>